<evidence type="ECO:0000256" key="14">
    <source>
        <dbReference type="ARBA" id="ARBA00023242"/>
    </source>
</evidence>
<dbReference type="GO" id="GO:0005524">
    <property type="term" value="F:ATP binding"/>
    <property type="evidence" value="ECO:0007669"/>
    <property type="project" value="UniProtKB-KW"/>
</dbReference>
<dbReference type="FunFam" id="3.40.50.300:FF:002669">
    <property type="entry name" value="Chromosome transmission fidelity protein 1"/>
    <property type="match status" value="1"/>
</dbReference>
<evidence type="ECO:0000256" key="17">
    <source>
        <dbReference type="ARBA" id="ARBA00044969"/>
    </source>
</evidence>
<evidence type="ECO:0000313" key="25">
    <source>
        <dbReference type="Proteomes" id="UP000235388"/>
    </source>
</evidence>
<evidence type="ECO:0000256" key="5">
    <source>
        <dbReference type="ARBA" id="ARBA00017386"/>
    </source>
</evidence>
<keyword evidence="14" id="KW-0539">Nucleus</keyword>
<evidence type="ECO:0000256" key="19">
    <source>
        <dbReference type="ARBA" id="ARBA00045008"/>
    </source>
</evidence>
<gene>
    <name evidence="24" type="ORF">PCANC_22433</name>
</gene>
<dbReference type="Proteomes" id="UP000235388">
    <property type="component" value="Unassembled WGS sequence"/>
</dbReference>
<evidence type="ECO:0000256" key="22">
    <source>
        <dbReference type="SAM" id="MobiDB-lite"/>
    </source>
</evidence>
<dbReference type="PANTHER" id="PTHR11472:SF41">
    <property type="entry name" value="ATP-DEPENDENT DNA HELICASE DDX11-RELATED"/>
    <property type="match status" value="1"/>
</dbReference>
<evidence type="ECO:0000256" key="7">
    <source>
        <dbReference type="ARBA" id="ARBA00022741"/>
    </source>
</evidence>
<keyword evidence="11" id="KW-0408">Iron</keyword>
<dbReference type="EMBL" id="PGCJ01000556">
    <property type="protein sequence ID" value="PLW26224.1"/>
    <property type="molecule type" value="Genomic_DNA"/>
</dbReference>
<dbReference type="FunFam" id="3.40.50.300:FF:004187">
    <property type="entry name" value="RAD3-like DNA-binding helicase protein"/>
    <property type="match status" value="1"/>
</dbReference>
<dbReference type="Pfam" id="PF06733">
    <property type="entry name" value="DEAD_2"/>
    <property type="match status" value="1"/>
</dbReference>
<dbReference type="SUPFAM" id="SSF52540">
    <property type="entry name" value="P-loop containing nucleoside triphosphate hydrolases"/>
    <property type="match status" value="1"/>
</dbReference>
<dbReference type="GO" id="GO:0006139">
    <property type="term" value="P:nucleobase-containing compound metabolic process"/>
    <property type="evidence" value="ECO:0007669"/>
    <property type="project" value="InterPro"/>
</dbReference>
<dbReference type="GO" id="GO:0016818">
    <property type="term" value="F:hydrolase activity, acting on acid anhydrides, in phosphorus-containing anhydrides"/>
    <property type="evidence" value="ECO:0007669"/>
    <property type="project" value="InterPro"/>
</dbReference>
<dbReference type="InterPro" id="IPR006554">
    <property type="entry name" value="Helicase-like_DEXD_c2"/>
</dbReference>
<dbReference type="InterPro" id="IPR027417">
    <property type="entry name" value="P-loop_NTPase"/>
</dbReference>
<accession>A0A2N5TL85</accession>
<sequence length="851" mass="95522">MPTLDHSPYHDNLLPLTPPEQFSFPFEPYEIQNRFMRVLFEVIEQRKVGIFESPTGTGKSLSLICAALSWLELDRRRATDATLSELLAKLKAESPQEPDWILEQHVERKRRELLAEEEVLEQRLQAIRHREAELKATHKQSHSRLHVPKKRKTGNAPDDSDEDFAPDSSTPSTDPVGPNGLPRSIQEMLDKHTGPAPQHKEIELEPDCLKILFASRTHSQLNQFISEIRKTSFHDKVRVITLGSRANLCINTNVRGKARTLEAINEACMDLQKSEKRCPHLPPIDEQDKMMDFRDHALARIHDIEELAELGRVHNCCPYYGSRKAVRRAQVVTLPYNLLLQTSSREALGISLEKNVVIVDEAHNLIDSILGIHTVSLSNKLLNILHGAFDTYVKKFHQRLKGTNLIHLKHLIRVFECLLNFSNNWSKSIPSTKLRHEEIITTNTLLDHSKVLDQLNVLELKQYLHESKIINKVAGYASKGVEATTKNPQQRDTNFSQSRSALVTAFYKIESFIFAMSNADKDGRILIVSEKPTPADRATVTIKYQLLDPSSSFADVVSQARSVVLAGGTMAPIDDFRSQLFPSVRQDKIVEFSCSHIVPPEHLLVRVVSVGPMNTNLQFKFTSKDDLKMQDDLGQSVVNICNIVKDGVICFFPSYAALDTLTERWKSTGLWARLESRKKILIEPKNASEVDKILTEYASAVNQVTGTTAGAGGGLMLAVVGGKLSEGINFSNNLCRAVVVVGIPYPNSQSVELKERIAYVQSLEGAPKDAGRTFYANSAFKAVNQSIGRAIRHSRDWSAIILLDSRYGTSENVDRLPNWIKADIKSSPSFGSLIKDLAQFYHQRKRAGLSS</sequence>
<evidence type="ECO:0000256" key="15">
    <source>
        <dbReference type="ARBA" id="ARBA00023306"/>
    </source>
</evidence>
<evidence type="ECO:0000256" key="8">
    <source>
        <dbReference type="ARBA" id="ARBA00022801"/>
    </source>
</evidence>
<dbReference type="NCBIfam" id="TIGR00604">
    <property type="entry name" value="rad3"/>
    <property type="match status" value="1"/>
</dbReference>
<evidence type="ECO:0000256" key="3">
    <source>
        <dbReference type="ARBA" id="ARBA00008435"/>
    </source>
</evidence>
<dbReference type="Pfam" id="PF13307">
    <property type="entry name" value="Helicase_C_2"/>
    <property type="match status" value="1"/>
</dbReference>
<evidence type="ECO:0000259" key="23">
    <source>
        <dbReference type="PROSITE" id="PS51193"/>
    </source>
</evidence>
<evidence type="ECO:0000256" key="20">
    <source>
        <dbReference type="ARBA" id="ARBA00045702"/>
    </source>
</evidence>
<feature type="domain" description="Helicase ATP-binding" evidence="23">
    <location>
        <begin position="18"/>
        <end position="410"/>
    </location>
</feature>
<evidence type="ECO:0000256" key="18">
    <source>
        <dbReference type="ARBA" id="ARBA00044998"/>
    </source>
</evidence>
<comment type="cofactor">
    <cofactor evidence="1">
        <name>[4Fe-4S] cluster</name>
        <dbReference type="ChEBI" id="CHEBI:49883"/>
    </cofactor>
</comment>
<keyword evidence="13" id="KW-0413">Isomerase</keyword>
<evidence type="ECO:0000256" key="1">
    <source>
        <dbReference type="ARBA" id="ARBA00001966"/>
    </source>
</evidence>
<dbReference type="PANTHER" id="PTHR11472">
    <property type="entry name" value="DNA REPAIR DEAD HELICASE RAD3/XP-D SUBFAMILY MEMBER"/>
    <property type="match status" value="1"/>
</dbReference>
<keyword evidence="8" id="KW-0378">Hydrolase</keyword>
<dbReference type="GO" id="GO:0005634">
    <property type="term" value="C:nucleus"/>
    <property type="evidence" value="ECO:0007669"/>
    <property type="project" value="UniProtKB-SubCell"/>
</dbReference>
<comment type="catalytic activity">
    <reaction evidence="21">
        <text>ATP + H2O = ADP + phosphate + H(+)</text>
        <dbReference type="Rhea" id="RHEA:13065"/>
        <dbReference type="ChEBI" id="CHEBI:15377"/>
        <dbReference type="ChEBI" id="CHEBI:15378"/>
        <dbReference type="ChEBI" id="CHEBI:30616"/>
        <dbReference type="ChEBI" id="CHEBI:43474"/>
        <dbReference type="ChEBI" id="CHEBI:456216"/>
        <dbReference type="EC" id="5.6.2.3"/>
    </reaction>
</comment>
<dbReference type="GO" id="GO:0046872">
    <property type="term" value="F:metal ion binding"/>
    <property type="evidence" value="ECO:0007669"/>
    <property type="project" value="UniProtKB-KW"/>
</dbReference>
<dbReference type="SMART" id="SM00491">
    <property type="entry name" value="HELICc2"/>
    <property type="match status" value="1"/>
</dbReference>
<evidence type="ECO:0000313" key="24">
    <source>
        <dbReference type="EMBL" id="PLW26224.1"/>
    </source>
</evidence>
<dbReference type="CDD" id="cd18788">
    <property type="entry name" value="SF2_C_XPD"/>
    <property type="match status" value="1"/>
</dbReference>
<evidence type="ECO:0000256" key="21">
    <source>
        <dbReference type="ARBA" id="ARBA00048954"/>
    </source>
</evidence>
<keyword evidence="10" id="KW-0067">ATP-binding</keyword>
<dbReference type="InterPro" id="IPR013020">
    <property type="entry name" value="Rad3/Chl1-like"/>
</dbReference>
<keyword evidence="6" id="KW-0479">Metal-binding</keyword>
<feature type="compositionally biased region" description="Basic residues" evidence="22">
    <location>
        <begin position="137"/>
        <end position="153"/>
    </location>
</feature>
<evidence type="ECO:0000256" key="2">
    <source>
        <dbReference type="ARBA" id="ARBA00004123"/>
    </source>
</evidence>
<dbReference type="SMART" id="SM00488">
    <property type="entry name" value="DEXDc2"/>
    <property type="match status" value="1"/>
</dbReference>
<dbReference type="EC" id="5.6.2.3" evidence="17"/>
<dbReference type="InterPro" id="IPR010614">
    <property type="entry name" value="RAD3-like_helicase_DEAD"/>
</dbReference>
<proteinExistence type="inferred from homology"/>
<feature type="region of interest" description="Disordered" evidence="22">
    <location>
        <begin position="134"/>
        <end position="185"/>
    </location>
</feature>
<dbReference type="PROSITE" id="PS51193">
    <property type="entry name" value="HELICASE_ATP_BIND_2"/>
    <property type="match status" value="1"/>
</dbReference>
<evidence type="ECO:0000256" key="12">
    <source>
        <dbReference type="ARBA" id="ARBA00023014"/>
    </source>
</evidence>
<dbReference type="InterPro" id="IPR014013">
    <property type="entry name" value="Helic_SF1/SF2_ATP-bd_DinG/Rad3"/>
</dbReference>
<evidence type="ECO:0000256" key="10">
    <source>
        <dbReference type="ARBA" id="ARBA00022840"/>
    </source>
</evidence>
<protein>
    <recommendedName>
        <fullName evidence="5">ATP-dependent DNA helicase CHL1</fullName>
        <ecNumber evidence="17">5.6.2.3</ecNumber>
    </recommendedName>
    <alternativeName>
        <fullName evidence="4">ATP-dependent DNA helicase chl1</fullName>
    </alternativeName>
    <alternativeName>
        <fullName evidence="16">Chromosome loss protein 1</fullName>
    </alternativeName>
    <alternativeName>
        <fullName evidence="18 19">DNA 5'-3' helicase CHL1</fullName>
    </alternativeName>
</protein>
<evidence type="ECO:0000256" key="4">
    <source>
        <dbReference type="ARBA" id="ARBA00016387"/>
    </source>
</evidence>
<evidence type="ECO:0000256" key="6">
    <source>
        <dbReference type="ARBA" id="ARBA00022723"/>
    </source>
</evidence>
<dbReference type="GO" id="GO:0003677">
    <property type="term" value="F:DNA binding"/>
    <property type="evidence" value="ECO:0007669"/>
    <property type="project" value="InterPro"/>
</dbReference>
<dbReference type="STRING" id="200324.A0A2N5TL85"/>
<evidence type="ECO:0000256" key="16">
    <source>
        <dbReference type="ARBA" id="ARBA00029709"/>
    </source>
</evidence>
<dbReference type="AlphaFoldDB" id="A0A2N5TL85"/>
<dbReference type="GO" id="GO:0051536">
    <property type="term" value="F:iron-sulfur cluster binding"/>
    <property type="evidence" value="ECO:0007669"/>
    <property type="project" value="UniProtKB-KW"/>
</dbReference>
<keyword evidence="9" id="KW-0347">Helicase</keyword>
<keyword evidence="25" id="KW-1185">Reference proteome</keyword>
<keyword evidence="12" id="KW-0411">Iron-sulfur</keyword>
<dbReference type="GO" id="GO:0043139">
    <property type="term" value="F:5'-3' DNA helicase activity"/>
    <property type="evidence" value="ECO:0007669"/>
    <property type="project" value="UniProtKB-EC"/>
</dbReference>
<comment type="function">
    <text evidence="20">ATP-dependent DNA helicase important for chromosome transmission and normal cell cycle progression in G(2)/M. May have a role in changing DNA topology to allow the loading of proteins involved in maintaining sister chromatid cohesion in the vicinity of the centromeres. Has a specific role in chromosome segregation during meiosis II.</text>
</comment>
<name>A0A2N5TL85_9BASI</name>
<evidence type="ECO:0000256" key="13">
    <source>
        <dbReference type="ARBA" id="ARBA00023235"/>
    </source>
</evidence>
<dbReference type="Gene3D" id="3.40.50.300">
    <property type="entry name" value="P-loop containing nucleotide triphosphate hydrolases"/>
    <property type="match status" value="3"/>
</dbReference>
<dbReference type="InterPro" id="IPR006555">
    <property type="entry name" value="ATP-dep_Helicase_C"/>
</dbReference>
<dbReference type="InterPro" id="IPR045028">
    <property type="entry name" value="DinG/Rad3-like"/>
</dbReference>
<dbReference type="GO" id="GO:0034085">
    <property type="term" value="P:establishment of sister chromatid cohesion"/>
    <property type="evidence" value="ECO:0007669"/>
    <property type="project" value="TreeGrafter"/>
</dbReference>
<comment type="subcellular location">
    <subcellularLocation>
        <location evidence="2">Nucleus</location>
    </subcellularLocation>
</comment>
<dbReference type="OrthoDB" id="267079at2759"/>
<reference evidence="24 25" key="1">
    <citation type="submission" date="2017-11" db="EMBL/GenBank/DDBJ databases">
        <title>De novo assembly and phasing of dikaryotic genomes from two isolates of Puccinia coronata f. sp. avenae, the causal agent of oat crown rust.</title>
        <authorList>
            <person name="Miller M.E."/>
            <person name="Zhang Y."/>
            <person name="Omidvar V."/>
            <person name="Sperschneider J."/>
            <person name="Schwessinger B."/>
            <person name="Raley C."/>
            <person name="Palmer J.M."/>
            <person name="Garnica D."/>
            <person name="Upadhyaya N."/>
            <person name="Rathjen J."/>
            <person name="Taylor J.M."/>
            <person name="Park R.F."/>
            <person name="Dodds P.N."/>
            <person name="Hirsch C.D."/>
            <person name="Kianian S.F."/>
            <person name="Figueroa M."/>
        </authorList>
    </citation>
    <scope>NUCLEOTIDE SEQUENCE [LARGE SCALE GENOMIC DNA]</scope>
    <source>
        <strain evidence="24">12NC29</strain>
    </source>
</reference>
<organism evidence="24 25">
    <name type="scientific">Puccinia coronata f. sp. avenae</name>
    <dbReference type="NCBI Taxonomy" id="200324"/>
    <lineage>
        <taxon>Eukaryota</taxon>
        <taxon>Fungi</taxon>
        <taxon>Dikarya</taxon>
        <taxon>Basidiomycota</taxon>
        <taxon>Pucciniomycotina</taxon>
        <taxon>Pucciniomycetes</taxon>
        <taxon>Pucciniales</taxon>
        <taxon>Pucciniaceae</taxon>
        <taxon>Puccinia</taxon>
    </lineage>
</organism>
<keyword evidence="15" id="KW-0131">Cell cycle</keyword>
<evidence type="ECO:0000256" key="9">
    <source>
        <dbReference type="ARBA" id="ARBA00022806"/>
    </source>
</evidence>
<comment type="caution">
    <text evidence="24">The sequence shown here is derived from an EMBL/GenBank/DDBJ whole genome shotgun (WGS) entry which is preliminary data.</text>
</comment>
<comment type="similarity">
    <text evidence="3">Belongs to the DEAD box helicase family. DEAH subfamily. DDX11/CHL1 sub-subfamily.</text>
</comment>
<keyword evidence="7" id="KW-0547">Nucleotide-binding</keyword>
<evidence type="ECO:0000256" key="11">
    <source>
        <dbReference type="ARBA" id="ARBA00023004"/>
    </source>
</evidence>